<feature type="signal peptide" evidence="2">
    <location>
        <begin position="1"/>
        <end position="19"/>
    </location>
</feature>
<dbReference type="AlphaFoldDB" id="R0J9R4"/>
<evidence type="ECO:0008006" key="5">
    <source>
        <dbReference type="Google" id="ProtNLM"/>
    </source>
</evidence>
<gene>
    <name evidence="3" type="ORF">Anapl_13256</name>
</gene>
<evidence type="ECO:0000313" key="4">
    <source>
        <dbReference type="Proteomes" id="UP000296049"/>
    </source>
</evidence>
<name>R0J9R4_ANAPL</name>
<evidence type="ECO:0000313" key="3">
    <source>
        <dbReference type="EMBL" id="EOA93935.1"/>
    </source>
</evidence>
<feature type="chain" id="PRO_5004343814" description="Secreted protein" evidence="2">
    <location>
        <begin position="20"/>
        <end position="186"/>
    </location>
</feature>
<feature type="region of interest" description="Disordered" evidence="1">
    <location>
        <begin position="62"/>
        <end position="93"/>
    </location>
</feature>
<evidence type="ECO:0000256" key="2">
    <source>
        <dbReference type="SAM" id="SignalP"/>
    </source>
</evidence>
<keyword evidence="2" id="KW-0732">Signal</keyword>
<organism evidence="3 4">
    <name type="scientific">Anas platyrhynchos</name>
    <name type="common">Mallard</name>
    <name type="synonym">Anas boschas</name>
    <dbReference type="NCBI Taxonomy" id="8839"/>
    <lineage>
        <taxon>Eukaryota</taxon>
        <taxon>Metazoa</taxon>
        <taxon>Chordata</taxon>
        <taxon>Craniata</taxon>
        <taxon>Vertebrata</taxon>
        <taxon>Euteleostomi</taxon>
        <taxon>Archelosauria</taxon>
        <taxon>Archosauria</taxon>
        <taxon>Dinosauria</taxon>
        <taxon>Saurischia</taxon>
        <taxon>Theropoda</taxon>
        <taxon>Coelurosauria</taxon>
        <taxon>Aves</taxon>
        <taxon>Neognathae</taxon>
        <taxon>Galloanserae</taxon>
        <taxon>Anseriformes</taxon>
        <taxon>Anatidae</taxon>
        <taxon>Anatinae</taxon>
        <taxon>Anas</taxon>
    </lineage>
</organism>
<protein>
    <recommendedName>
        <fullName evidence="5">Secreted protein</fullName>
    </recommendedName>
</protein>
<reference evidence="4" key="1">
    <citation type="journal article" date="2013" name="Nat. Genet.">
        <title>The duck genome and transcriptome provide insight into an avian influenza virus reservoir species.</title>
        <authorList>
            <person name="Huang Y."/>
            <person name="Li Y."/>
            <person name="Burt D.W."/>
            <person name="Chen H."/>
            <person name="Zhang Y."/>
            <person name="Qian W."/>
            <person name="Kim H."/>
            <person name="Gan S."/>
            <person name="Zhao Y."/>
            <person name="Li J."/>
            <person name="Yi K."/>
            <person name="Feng H."/>
            <person name="Zhu P."/>
            <person name="Li B."/>
            <person name="Liu Q."/>
            <person name="Fairley S."/>
            <person name="Magor K.E."/>
            <person name="Du Z."/>
            <person name="Hu X."/>
            <person name="Goodman L."/>
            <person name="Tafer H."/>
            <person name="Vignal A."/>
            <person name="Lee T."/>
            <person name="Kim K.W."/>
            <person name="Sheng Z."/>
            <person name="An Y."/>
            <person name="Searle S."/>
            <person name="Herrero J."/>
            <person name="Groenen M.A."/>
            <person name="Crooijmans R.P."/>
            <person name="Faraut T."/>
            <person name="Cai Q."/>
            <person name="Webster R.G."/>
            <person name="Aldridge J.R."/>
            <person name="Warren W.C."/>
            <person name="Bartschat S."/>
            <person name="Kehr S."/>
            <person name="Marz M."/>
            <person name="Stadler P.F."/>
            <person name="Smith J."/>
            <person name="Kraus R.H."/>
            <person name="Zhao Y."/>
            <person name="Ren L."/>
            <person name="Fei J."/>
            <person name="Morisson M."/>
            <person name="Kaiser P."/>
            <person name="Griffin D.K."/>
            <person name="Rao M."/>
            <person name="Pitel F."/>
            <person name="Wang J."/>
            <person name="Li N."/>
        </authorList>
    </citation>
    <scope>NUCLEOTIDE SEQUENCE [LARGE SCALE GENOMIC DNA]</scope>
</reference>
<keyword evidence="4" id="KW-1185">Reference proteome</keyword>
<evidence type="ECO:0000256" key="1">
    <source>
        <dbReference type="SAM" id="MobiDB-lite"/>
    </source>
</evidence>
<proteinExistence type="predicted"/>
<dbReference type="EMBL" id="KB745269">
    <property type="protein sequence ID" value="EOA93935.1"/>
    <property type="molecule type" value="Genomic_DNA"/>
</dbReference>
<dbReference type="Proteomes" id="UP000296049">
    <property type="component" value="Unassembled WGS sequence"/>
</dbReference>
<sequence>MIVLVNFLAALAVLQPAFHYEELPAGLEIHGSADGFSLYTQQSQGWGKGQEKFLDHDHAAKHPHKSYGWQHSQEQLGARETPPPGTAPSSDPTAFPAWEVDFLGQKLHPRYREVEKLGEQRNATISIHLGSNWYENTKGQRQNRATYRYVRYNAEFKNEDVCVAVQDGQMQDPQTDCILEGPGKEG</sequence>
<accession>R0J9R4</accession>